<organism evidence="1 2">
    <name type="scientific">Bergeriella denitrificans</name>
    <name type="common">Neisseria denitrificans</name>
    <dbReference type="NCBI Taxonomy" id="494"/>
    <lineage>
        <taxon>Bacteria</taxon>
        <taxon>Pseudomonadati</taxon>
        <taxon>Pseudomonadota</taxon>
        <taxon>Betaproteobacteria</taxon>
        <taxon>Neisseriales</taxon>
        <taxon>Neisseriaceae</taxon>
        <taxon>Bergeriella</taxon>
    </lineage>
</organism>
<accession>A0A378ULP4</accession>
<evidence type="ECO:0000313" key="2">
    <source>
        <dbReference type="Proteomes" id="UP000254651"/>
    </source>
</evidence>
<gene>
    <name evidence="1" type="ORF">NCTC10295_02238</name>
</gene>
<protein>
    <submittedName>
        <fullName evidence="1">Uncharacterized protein</fullName>
    </submittedName>
</protein>
<sequence length="148" mass="16957">MSAYAPSKALGSDDSSGFEFAQEMLCGDPTYAVNFDRIQYHPQKGYIIFEYLRCHESQTVTPYTSHPNRYFHKNRRKFEALYRIAQDLQATLYLVNYAAAGTPHADEILLMRVQSVNAEAEAPVQTEDFRTNRAAFSRWFRNLNAACA</sequence>
<keyword evidence="2" id="KW-1185">Reference proteome</keyword>
<dbReference type="EMBL" id="UGQS01000002">
    <property type="protein sequence ID" value="STZ77421.1"/>
    <property type="molecule type" value="Genomic_DNA"/>
</dbReference>
<dbReference type="AlphaFoldDB" id="A0A378ULP4"/>
<proteinExistence type="predicted"/>
<reference evidence="1 2" key="1">
    <citation type="submission" date="2018-06" db="EMBL/GenBank/DDBJ databases">
        <authorList>
            <consortium name="Pathogen Informatics"/>
            <person name="Doyle S."/>
        </authorList>
    </citation>
    <scope>NUCLEOTIDE SEQUENCE [LARGE SCALE GENOMIC DNA]</scope>
    <source>
        <strain evidence="1 2">NCTC10295</strain>
    </source>
</reference>
<dbReference type="RefSeq" id="WP_066079651.1">
    <property type="nucleotide sequence ID" value="NZ_CP181246.1"/>
</dbReference>
<evidence type="ECO:0000313" key="1">
    <source>
        <dbReference type="EMBL" id="STZ77421.1"/>
    </source>
</evidence>
<name>A0A378ULP4_BERDE</name>
<dbReference type="Proteomes" id="UP000254651">
    <property type="component" value="Unassembled WGS sequence"/>
</dbReference>